<gene>
    <name evidence="6" type="ORF">G7058_02735</name>
</gene>
<evidence type="ECO:0000256" key="1">
    <source>
        <dbReference type="ARBA" id="ARBA00022898"/>
    </source>
</evidence>
<dbReference type="Gene3D" id="3.20.20.10">
    <property type="entry name" value="Alanine racemase"/>
    <property type="match status" value="1"/>
</dbReference>
<dbReference type="FunFam" id="3.20.20.10:FF:000011">
    <property type="entry name" value="Pyridoxal phosphate homeostasis protein"/>
    <property type="match status" value="1"/>
</dbReference>
<evidence type="ECO:0000313" key="6">
    <source>
        <dbReference type="EMBL" id="QIK51065.1"/>
    </source>
</evidence>
<dbReference type="PROSITE" id="PS01211">
    <property type="entry name" value="UPF0001"/>
    <property type="match status" value="1"/>
</dbReference>
<name>A0A6G7WFJ6_9LACT</name>
<sequence length="226" mass="25743">MTILSNCREIAATIEMELNAVNRNRDAVTCVAVTKLRSLEETEVLYEQGLNHFGENRVEGLIEKQAHFKQTDIKWHFIGSLQTRKVKDVINRIDYFHALDRESLAKEINKRAEKQMACFVQVNVAGEASKHGLSPEELQDFITLLEAYPQIQVVGLMTMAPIDADDETLHRIFYQLKKLQEAVAERNLPYAPCTETSMGMSRDYPIAIQEGATFVRIGSSFFEETE</sequence>
<dbReference type="Pfam" id="PF01168">
    <property type="entry name" value="Ala_racemase_N"/>
    <property type="match status" value="1"/>
</dbReference>
<protein>
    <recommendedName>
        <fullName evidence="2">Pyridoxal phosphate homeostasis protein</fullName>
        <shortName evidence="2">PLP homeostasis protein</shortName>
    </recommendedName>
</protein>
<evidence type="ECO:0000256" key="2">
    <source>
        <dbReference type="HAMAP-Rule" id="MF_02087"/>
    </source>
</evidence>
<dbReference type="KEGG" id="jpo:G7058_02735"/>
<evidence type="ECO:0000313" key="7">
    <source>
        <dbReference type="Proteomes" id="UP000501830"/>
    </source>
</evidence>
<evidence type="ECO:0000256" key="4">
    <source>
        <dbReference type="RuleBase" id="RU004514"/>
    </source>
</evidence>
<dbReference type="GO" id="GO:0030170">
    <property type="term" value="F:pyridoxal phosphate binding"/>
    <property type="evidence" value="ECO:0007669"/>
    <property type="project" value="UniProtKB-UniRule"/>
</dbReference>
<dbReference type="EMBL" id="CP049889">
    <property type="protein sequence ID" value="QIK51065.1"/>
    <property type="molecule type" value="Genomic_DNA"/>
</dbReference>
<keyword evidence="7" id="KW-1185">Reference proteome</keyword>
<dbReference type="PANTHER" id="PTHR10146:SF14">
    <property type="entry name" value="PYRIDOXAL PHOSPHATE HOMEOSTASIS PROTEIN"/>
    <property type="match status" value="1"/>
</dbReference>
<dbReference type="InterPro" id="IPR001608">
    <property type="entry name" value="Ala_racemase_N"/>
</dbReference>
<comment type="function">
    <text evidence="2">Pyridoxal 5'-phosphate (PLP)-binding protein, which is involved in PLP homeostasis.</text>
</comment>
<reference evidence="6 7" key="1">
    <citation type="journal article" date="2017" name="Int. J. Syst. Evol. Microbiol.">
        <title>Jeotgalibaca porci sp. nov. and Jeotgalibaca arthritidis sp. nov., isolated from pigs, and emended description of the genus Jeotgalibaca.</title>
        <authorList>
            <person name="Zamora L."/>
            <person name="Perez-Sancho M."/>
            <person name="Dominguez L."/>
            <person name="Fernandez-Garayzabal J.F."/>
            <person name="Vela A.I."/>
        </authorList>
    </citation>
    <scope>NUCLEOTIDE SEQUENCE [LARGE SCALE GENOMIC DNA]</scope>
    <source>
        <strain evidence="6 7">CCUG 69148</strain>
    </source>
</reference>
<dbReference type="HAMAP" id="MF_02087">
    <property type="entry name" value="PLP_homeostasis"/>
    <property type="match status" value="1"/>
</dbReference>
<evidence type="ECO:0000259" key="5">
    <source>
        <dbReference type="Pfam" id="PF01168"/>
    </source>
</evidence>
<dbReference type="CDD" id="cd00635">
    <property type="entry name" value="PLPDE_III_YBL036c_like"/>
    <property type="match status" value="1"/>
</dbReference>
<dbReference type="InterPro" id="IPR029066">
    <property type="entry name" value="PLP-binding_barrel"/>
</dbReference>
<dbReference type="InterPro" id="IPR011078">
    <property type="entry name" value="PyrdxlP_homeostasis"/>
</dbReference>
<dbReference type="Proteomes" id="UP000501830">
    <property type="component" value="Chromosome"/>
</dbReference>
<dbReference type="SUPFAM" id="SSF51419">
    <property type="entry name" value="PLP-binding barrel"/>
    <property type="match status" value="1"/>
</dbReference>
<comment type="cofactor">
    <cofactor evidence="3">
        <name>pyridoxal 5'-phosphate</name>
        <dbReference type="ChEBI" id="CHEBI:597326"/>
    </cofactor>
</comment>
<dbReference type="NCBIfam" id="TIGR00044">
    <property type="entry name" value="YggS family pyridoxal phosphate-dependent enzyme"/>
    <property type="match status" value="1"/>
</dbReference>
<dbReference type="GeneID" id="94552179"/>
<dbReference type="PIRSF" id="PIRSF004848">
    <property type="entry name" value="YBL036c_PLPDEIII"/>
    <property type="match status" value="1"/>
</dbReference>
<dbReference type="RefSeq" id="WP_166062110.1">
    <property type="nucleotide sequence ID" value="NZ_CP049889.1"/>
</dbReference>
<organism evidence="6 7">
    <name type="scientific">Jeotgalibaca porci</name>
    <dbReference type="NCBI Taxonomy" id="1868793"/>
    <lineage>
        <taxon>Bacteria</taxon>
        <taxon>Bacillati</taxon>
        <taxon>Bacillota</taxon>
        <taxon>Bacilli</taxon>
        <taxon>Lactobacillales</taxon>
        <taxon>Carnobacteriaceae</taxon>
        <taxon>Jeotgalibaca</taxon>
    </lineage>
</organism>
<accession>A0A6G7WFJ6</accession>
<dbReference type="AlphaFoldDB" id="A0A6G7WFJ6"/>
<comment type="similarity">
    <text evidence="2 4">Belongs to the pyridoxal phosphate-binding protein YggS/PROSC family.</text>
</comment>
<keyword evidence="1 2" id="KW-0663">Pyridoxal phosphate</keyword>
<feature type="modified residue" description="N6-(pyridoxal phosphate)lysine" evidence="2 3">
    <location>
        <position position="35"/>
    </location>
</feature>
<dbReference type="PANTHER" id="PTHR10146">
    <property type="entry name" value="PROLINE SYNTHETASE CO-TRANSCRIBED BACTERIAL HOMOLOG PROTEIN"/>
    <property type="match status" value="1"/>
</dbReference>
<evidence type="ECO:0000256" key="3">
    <source>
        <dbReference type="PIRSR" id="PIRSR004848-1"/>
    </source>
</evidence>
<proteinExistence type="inferred from homology"/>
<feature type="domain" description="Alanine racemase N-terminal" evidence="5">
    <location>
        <begin position="28"/>
        <end position="222"/>
    </location>
</feature>